<organism evidence="5 6">
    <name type="scientific">Branchiostoma floridae</name>
    <name type="common">Florida lancelet</name>
    <name type="synonym">Amphioxus</name>
    <dbReference type="NCBI Taxonomy" id="7739"/>
    <lineage>
        <taxon>Eukaryota</taxon>
        <taxon>Metazoa</taxon>
        <taxon>Chordata</taxon>
        <taxon>Cephalochordata</taxon>
        <taxon>Leptocardii</taxon>
        <taxon>Amphioxiformes</taxon>
        <taxon>Branchiostomatidae</taxon>
        <taxon>Branchiostoma</taxon>
    </lineage>
</organism>
<evidence type="ECO:0000259" key="4">
    <source>
        <dbReference type="PROSITE" id="PS50041"/>
    </source>
</evidence>
<dbReference type="OMA" id="IFFLCDE"/>
<evidence type="ECO:0000256" key="1">
    <source>
        <dbReference type="ARBA" id="ARBA00023157"/>
    </source>
</evidence>
<dbReference type="Gene3D" id="3.10.100.10">
    <property type="entry name" value="Mannose-Binding Protein A, subunit A"/>
    <property type="match status" value="1"/>
</dbReference>
<dbReference type="PANTHER" id="PTHR22801:SF63">
    <property type="entry name" value="C-TYPE LECTIN DOMAIN-CONTAINING PROTEIN"/>
    <property type="match status" value="1"/>
</dbReference>
<feature type="chain" id="PRO_5039934608" evidence="3">
    <location>
        <begin position="17"/>
        <end position="253"/>
    </location>
</feature>
<dbReference type="SUPFAM" id="SSF56436">
    <property type="entry name" value="C-type lectin-like"/>
    <property type="match status" value="1"/>
</dbReference>
<dbReference type="InterPro" id="IPR016186">
    <property type="entry name" value="C-type_lectin-like/link_sf"/>
</dbReference>
<feature type="signal peptide" evidence="3">
    <location>
        <begin position="1"/>
        <end position="16"/>
    </location>
</feature>
<keyword evidence="2" id="KW-0175">Coiled coil</keyword>
<feature type="coiled-coil region" evidence="2">
    <location>
        <begin position="55"/>
        <end position="103"/>
    </location>
</feature>
<dbReference type="InterPro" id="IPR018378">
    <property type="entry name" value="C-type_lectin_CS"/>
</dbReference>
<keyword evidence="5" id="KW-1185">Reference proteome</keyword>
<evidence type="ECO:0000256" key="2">
    <source>
        <dbReference type="SAM" id="Coils"/>
    </source>
</evidence>
<reference evidence="6" key="2">
    <citation type="submission" date="2025-08" db="UniProtKB">
        <authorList>
            <consortium name="RefSeq"/>
        </authorList>
    </citation>
    <scope>IDENTIFICATION</scope>
    <source>
        <strain evidence="6">S238N-H82</strain>
        <tissue evidence="6">Testes</tissue>
    </source>
</reference>
<dbReference type="OrthoDB" id="2142683at2759"/>
<gene>
    <name evidence="6" type="primary">LOC118429953</name>
</gene>
<accession>A0A9J7M931</accession>
<dbReference type="Pfam" id="PF00059">
    <property type="entry name" value="Lectin_C"/>
    <property type="match status" value="1"/>
</dbReference>
<dbReference type="PROSITE" id="PS00615">
    <property type="entry name" value="C_TYPE_LECTIN_1"/>
    <property type="match status" value="1"/>
</dbReference>
<dbReference type="InterPro" id="IPR050801">
    <property type="entry name" value="Ca-Dep_Lectins_ImmuneDev"/>
</dbReference>
<proteinExistence type="predicted"/>
<reference evidence="5" key="1">
    <citation type="journal article" date="2020" name="Nat. Ecol. Evol.">
        <title>Deeply conserved synteny resolves early events in vertebrate evolution.</title>
        <authorList>
            <person name="Simakov O."/>
            <person name="Marletaz F."/>
            <person name="Yue J.X."/>
            <person name="O'Connell B."/>
            <person name="Jenkins J."/>
            <person name="Brandt A."/>
            <person name="Calef R."/>
            <person name="Tung C.H."/>
            <person name="Huang T.K."/>
            <person name="Schmutz J."/>
            <person name="Satoh N."/>
            <person name="Yu J.K."/>
            <person name="Putnam N.H."/>
            <person name="Green R.E."/>
            <person name="Rokhsar D.S."/>
        </authorList>
    </citation>
    <scope>NUCLEOTIDE SEQUENCE [LARGE SCALE GENOMIC DNA]</scope>
    <source>
        <strain evidence="5">S238N-H82</strain>
    </source>
</reference>
<evidence type="ECO:0000313" key="6">
    <source>
        <dbReference type="RefSeq" id="XP_035696495.1"/>
    </source>
</evidence>
<dbReference type="InterPro" id="IPR001304">
    <property type="entry name" value="C-type_lectin-like"/>
</dbReference>
<dbReference type="RefSeq" id="XP_035696495.1">
    <property type="nucleotide sequence ID" value="XM_035840602.1"/>
</dbReference>
<dbReference type="PROSITE" id="PS50041">
    <property type="entry name" value="C_TYPE_LECTIN_2"/>
    <property type="match status" value="1"/>
</dbReference>
<dbReference type="Proteomes" id="UP000001554">
    <property type="component" value="Chromosome 14"/>
</dbReference>
<dbReference type="CDD" id="cd00037">
    <property type="entry name" value="CLECT"/>
    <property type="match status" value="1"/>
</dbReference>
<dbReference type="GeneID" id="118429953"/>
<dbReference type="PANTHER" id="PTHR22801">
    <property type="entry name" value="LITHOSTATHINE"/>
    <property type="match status" value="1"/>
</dbReference>
<dbReference type="SMART" id="SM00034">
    <property type="entry name" value="CLECT"/>
    <property type="match status" value="1"/>
</dbReference>
<keyword evidence="3" id="KW-0732">Signal</keyword>
<dbReference type="AlphaFoldDB" id="A0A9J7M931"/>
<sequence length="253" mass="28967">MHLKLMVVILATIVSGQQTVWPRTEERFLCSPPVVHIHNYLDKQEQSDQPEASQVDQLRNHLTQLQERMDSLQTNRSKQDIHIAELQEQVKNLTTELSILKQACSKTCRETDEQLTCPSGYEQFQDRCFKFSTDTKTYSEARSTCQAAGGHLALVKDEATNTFVATRLLTMYTSSSYRQIYFGMTDQVQEGTWVWDDGTLLSGWSNWHPGVPGHASSTEDCAEWRPGQFGLEWNDDQCYYSQYYVCEISATVP</sequence>
<protein>
    <submittedName>
        <fullName evidence="6">Perlucin-like protein</fullName>
    </submittedName>
</protein>
<feature type="domain" description="C-type lectin" evidence="4">
    <location>
        <begin position="124"/>
        <end position="247"/>
    </location>
</feature>
<evidence type="ECO:0000256" key="3">
    <source>
        <dbReference type="SAM" id="SignalP"/>
    </source>
</evidence>
<evidence type="ECO:0000313" key="5">
    <source>
        <dbReference type="Proteomes" id="UP000001554"/>
    </source>
</evidence>
<dbReference type="InterPro" id="IPR016187">
    <property type="entry name" value="CTDL_fold"/>
</dbReference>
<name>A0A9J7M931_BRAFL</name>
<keyword evidence="1" id="KW-1015">Disulfide bond</keyword>
<dbReference type="KEGG" id="bfo:118429953"/>